<protein>
    <submittedName>
        <fullName evidence="2">Uncharacterized protein</fullName>
    </submittedName>
</protein>
<evidence type="ECO:0000313" key="2">
    <source>
        <dbReference type="EMBL" id="TRW24371.1"/>
    </source>
</evidence>
<organism evidence="2 3">
    <name type="scientific">Flavobacterium zepuense</name>
    <dbReference type="NCBI Taxonomy" id="2593302"/>
    <lineage>
        <taxon>Bacteria</taxon>
        <taxon>Pseudomonadati</taxon>
        <taxon>Bacteroidota</taxon>
        <taxon>Flavobacteriia</taxon>
        <taxon>Flavobacteriales</taxon>
        <taxon>Flavobacteriaceae</taxon>
        <taxon>Flavobacterium</taxon>
    </lineage>
</organism>
<feature type="signal peptide" evidence="1">
    <location>
        <begin position="1"/>
        <end position="18"/>
    </location>
</feature>
<gene>
    <name evidence="2" type="ORF">FMM05_11100</name>
</gene>
<dbReference type="EMBL" id="VJVZ01000006">
    <property type="protein sequence ID" value="TRW24371.1"/>
    <property type="molecule type" value="Genomic_DNA"/>
</dbReference>
<accession>A0A552V1L4</accession>
<name>A0A552V1L4_9FLAO</name>
<dbReference type="AlphaFoldDB" id="A0A552V1L4"/>
<evidence type="ECO:0000313" key="3">
    <source>
        <dbReference type="Proteomes" id="UP000320643"/>
    </source>
</evidence>
<keyword evidence="3" id="KW-1185">Reference proteome</keyword>
<comment type="caution">
    <text evidence="2">The sequence shown here is derived from an EMBL/GenBank/DDBJ whole genome shotgun (WGS) entry which is preliminary data.</text>
</comment>
<sequence>MKFKILAFLLAPVLPATAQTYIVDDVEVIRVAVLRKNFYITKMVYETVNGSTTTGYSAVIYITDDIHKPYKRLFWEKVRPTREIAEKLLQFESNIFKDFYNTQIFKRWEWLNDSHWEDFSTENGKHPKFEMLLETGETVKDLWVGDMVKLK</sequence>
<dbReference type="OrthoDB" id="9898273at2"/>
<reference evidence="2 3" key="1">
    <citation type="submission" date="2019-07" db="EMBL/GenBank/DDBJ databases">
        <title>Flavobacterium sp. nov., isolated from glacier ice.</title>
        <authorList>
            <person name="Liu Q."/>
            <person name="Xin Y.-H."/>
        </authorList>
    </citation>
    <scope>NUCLEOTIDE SEQUENCE [LARGE SCALE GENOMIC DNA]</scope>
    <source>
        <strain evidence="2 3">ZT4R6</strain>
    </source>
</reference>
<feature type="chain" id="PRO_5022076524" evidence="1">
    <location>
        <begin position="19"/>
        <end position="151"/>
    </location>
</feature>
<dbReference type="Proteomes" id="UP000320643">
    <property type="component" value="Unassembled WGS sequence"/>
</dbReference>
<proteinExistence type="predicted"/>
<keyword evidence="1" id="KW-0732">Signal</keyword>
<dbReference type="RefSeq" id="WP_143373451.1">
    <property type="nucleotide sequence ID" value="NZ_VJVZ01000006.1"/>
</dbReference>
<evidence type="ECO:0000256" key="1">
    <source>
        <dbReference type="SAM" id="SignalP"/>
    </source>
</evidence>